<evidence type="ECO:0000313" key="4">
    <source>
        <dbReference type="Proteomes" id="UP000777002"/>
    </source>
</evidence>
<dbReference type="Proteomes" id="UP000777002">
    <property type="component" value="Unassembled WGS sequence"/>
</dbReference>
<keyword evidence="2" id="KW-0812">Transmembrane</keyword>
<sequence>MSGNLKIGLIATAAALGIAFFCFSLGYDKARAEGELALEQLKLAQAQVVIDAQNEVKSEYEKQIQNLNAALDSARSDSADRLRQLNAFRHTDTDLATCRRQRDELSRLAVRGEELLKRADAYLGALVQ</sequence>
<accession>A0ABS2GQZ7</accession>
<keyword evidence="2" id="KW-1133">Transmembrane helix</keyword>
<gene>
    <name evidence="3" type="ORF">H5985_02780</name>
</gene>
<keyword evidence="1" id="KW-0175">Coiled coil</keyword>
<proteinExistence type="predicted"/>
<evidence type="ECO:0000256" key="2">
    <source>
        <dbReference type="SAM" id="Phobius"/>
    </source>
</evidence>
<evidence type="ECO:0000313" key="3">
    <source>
        <dbReference type="EMBL" id="MBM6928195.1"/>
    </source>
</evidence>
<comment type="caution">
    <text evidence="3">The sequence shown here is derived from an EMBL/GenBank/DDBJ whole genome shotgun (WGS) entry which is preliminary data.</text>
</comment>
<keyword evidence="4" id="KW-1185">Reference proteome</keyword>
<feature type="transmembrane region" description="Helical" evidence="2">
    <location>
        <begin position="7"/>
        <end position="27"/>
    </location>
</feature>
<keyword evidence="2" id="KW-0472">Membrane</keyword>
<dbReference type="EMBL" id="JACJKX010000003">
    <property type="protein sequence ID" value="MBM6928195.1"/>
    <property type="molecule type" value="Genomic_DNA"/>
</dbReference>
<evidence type="ECO:0000256" key="1">
    <source>
        <dbReference type="SAM" id="Coils"/>
    </source>
</evidence>
<feature type="coiled-coil region" evidence="1">
    <location>
        <begin position="27"/>
        <end position="77"/>
    </location>
</feature>
<reference evidence="3 4" key="1">
    <citation type="journal article" date="2021" name="Sci. Rep.">
        <title>The distribution of antibiotic resistance genes in chicken gut microbiota commensals.</title>
        <authorList>
            <person name="Juricova H."/>
            <person name="Matiasovicova J."/>
            <person name="Kubasova T."/>
            <person name="Cejkova D."/>
            <person name="Rychlik I."/>
        </authorList>
    </citation>
    <scope>NUCLEOTIDE SEQUENCE [LARGE SCALE GENOMIC DNA]</scope>
    <source>
        <strain evidence="3 4">An562</strain>
    </source>
</reference>
<name>A0ABS2GQZ7_9BURK</name>
<organism evidence="3 4">
    <name type="scientific">Parasutterella secunda</name>
    <dbReference type="NCBI Taxonomy" id="626947"/>
    <lineage>
        <taxon>Bacteria</taxon>
        <taxon>Pseudomonadati</taxon>
        <taxon>Pseudomonadota</taxon>
        <taxon>Betaproteobacteria</taxon>
        <taxon>Burkholderiales</taxon>
        <taxon>Sutterellaceae</taxon>
        <taxon>Parasutterella</taxon>
    </lineage>
</organism>
<protein>
    <recommendedName>
        <fullName evidence="5">DUF2570 domain-containing protein</fullName>
    </recommendedName>
</protein>
<dbReference type="RefSeq" id="WP_205049796.1">
    <property type="nucleotide sequence ID" value="NZ_JACJKX010000003.1"/>
</dbReference>
<evidence type="ECO:0008006" key="5">
    <source>
        <dbReference type="Google" id="ProtNLM"/>
    </source>
</evidence>